<dbReference type="EMBL" id="CP058689">
    <property type="protein sequence ID" value="QLH13227.1"/>
    <property type="molecule type" value="Genomic_DNA"/>
</dbReference>
<dbReference type="AlphaFoldDB" id="A0A7H9BPH5"/>
<dbReference type="Proteomes" id="UP000509322">
    <property type="component" value="Chromosome 1"/>
</dbReference>
<gene>
    <name evidence="2" type="ORF">HYQ43_02735</name>
</gene>
<evidence type="ECO:0000313" key="2">
    <source>
        <dbReference type="EMBL" id="QLH13227.1"/>
    </source>
</evidence>
<proteinExistence type="predicted"/>
<evidence type="ECO:0000313" key="3">
    <source>
        <dbReference type="Proteomes" id="UP000509322"/>
    </source>
</evidence>
<protein>
    <submittedName>
        <fullName evidence="2">Uncharacterized protein</fullName>
    </submittedName>
</protein>
<dbReference type="RefSeq" id="WP_024842427.1">
    <property type="nucleotide sequence ID" value="NZ_CP038206.1"/>
</dbReference>
<sequence length="63" mass="6409">MAKSPLPRVTEDAAPATGAGQAKPGPANASLAERLARARTANEMAIIVGLKPIKGRSGPKIAY</sequence>
<accession>A0A7H9BPH5</accession>
<reference evidence="2 3" key="1">
    <citation type="submission" date="2020-07" db="EMBL/GenBank/DDBJ databases">
        <title>The complete genome of Paracoccus pantotrophus ACCC 10489.</title>
        <authorList>
            <person name="Si Y."/>
        </authorList>
    </citation>
    <scope>NUCLEOTIDE SEQUENCE [LARGE SCALE GENOMIC DNA]</scope>
    <source>
        <strain evidence="2 3">ACCC10489</strain>
    </source>
</reference>
<evidence type="ECO:0000256" key="1">
    <source>
        <dbReference type="SAM" id="MobiDB-lite"/>
    </source>
</evidence>
<name>A0A7H9BPH5_PARPN</name>
<feature type="region of interest" description="Disordered" evidence="1">
    <location>
        <begin position="1"/>
        <end position="29"/>
    </location>
</feature>
<organism evidence="2 3">
    <name type="scientific">Paracoccus pantotrophus</name>
    <name type="common">Thiosphaera pantotropha</name>
    <dbReference type="NCBI Taxonomy" id="82367"/>
    <lineage>
        <taxon>Bacteria</taxon>
        <taxon>Pseudomonadati</taxon>
        <taxon>Pseudomonadota</taxon>
        <taxon>Alphaproteobacteria</taxon>
        <taxon>Rhodobacterales</taxon>
        <taxon>Paracoccaceae</taxon>
        <taxon>Paracoccus</taxon>
    </lineage>
</organism>